<dbReference type="PANTHER" id="PTHR21363">
    <property type="entry name" value="PREPHENATE DEHYDROGENASE"/>
    <property type="match status" value="1"/>
</dbReference>
<gene>
    <name evidence="4" type="ORF">ATC1_11196</name>
</gene>
<dbReference type="InterPro" id="IPR003099">
    <property type="entry name" value="Prephen_DH"/>
</dbReference>
<accession>A0A0K8P9T9</accession>
<dbReference type="OrthoDB" id="9802008at2"/>
<dbReference type="Gene3D" id="1.10.3660.10">
    <property type="entry name" value="6-phosphogluconate dehydrogenase C-terminal like domain"/>
    <property type="match status" value="1"/>
</dbReference>
<evidence type="ECO:0000256" key="1">
    <source>
        <dbReference type="ARBA" id="ARBA00007964"/>
    </source>
</evidence>
<dbReference type="InterPro" id="IPR036291">
    <property type="entry name" value="NAD(P)-bd_dom_sf"/>
</dbReference>
<dbReference type="PANTHER" id="PTHR21363:SF0">
    <property type="entry name" value="PREPHENATE DEHYDROGENASE [NADP(+)]"/>
    <property type="match status" value="1"/>
</dbReference>
<dbReference type="SUPFAM" id="SSF51735">
    <property type="entry name" value="NAD(P)-binding Rossmann-fold domains"/>
    <property type="match status" value="1"/>
</dbReference>
<keyword evidence="5" id="KW-1185">Reference proteome</keyword>
<dbReference type="InterPro" id="IPR046826">
    <property type="entry name" value="PDH_N"/>
</dbReference>
<proteinExistence type="inferred from homology"/>
<reference evidence="4" key="1">
    <citation type="journal article" date="2015" name="Genome Announc.">
        <title>Draft Genome Sequence of Anaerolineae Strain TC1, a Novel Isolate from a Methanogenic Wastewater Treatment System.</title>
        <authorList>
            <person name="Matsuura N."/>
            <person name="Tourlousse D.M."/>
            <person name="Sun L."/>
            <person name="Toyonaga M."/>
            <person name="Kuroda K."/>
            <person name="Ohashi A."/>
            <person name="Cruz R."/>
            <person name="Yamaguchi T."/>
            <person name="Sekiguchi Y."/>
        </authorList>
    </citation>
    <scope>NUCLEOTIDE SEQUENCE [LARGE SCALE GENOMIC DNA]</scope>
    <source>
        <strain evidence="4">TC1</strain>
    </source>
</reference>
<organism evidence="4">
    <name type="scientific">Flexilinea flocculi</name>
    <dbReference type="NCBI Taxonomy" id="1678840"/>
    <lineage>
        <taxon>Bacteria</taxon>
        <taxon>Bacillati</taxon>
        <taxon>Chloroflexota</taxon>
        <taxon>Anaerolineae</taxon>
        <taxon>Anaerolineales</taxon>
        <taxon>Anaerolineaceae</taxon>
        <taxon>Flexilinea</taxon>
    </lineage>
</organism>
<dbReference type="Gene3D" id="3.40.50.720">
    <property type="entry name" value="NAD(P)-binding Rossmann-like Domain"/>
    <property type="match status" value="1"/>
</dbReference>
<protein>
    <submittedName>
        <fullName evidence="4">Prephenate dehydrogenase</fullName>
    </submittedName>
</protein>
<dbReference type="InterPro" id="IPR008927">
    <property type="entry name" value="6-PGluconate_DH-like_C_sf"/>
</dbReference>
<dbReference type="InterPro" id="IPR046825">
    <property type="entry name" value="PDH_C"/>
</dbReference>
<comment type="similarity">
    <text evidence="1">Belongs to the prephenate/arogenate dehydrogenase family.</text>
</comment>
<dbReference type="GO" id="GO:0006571">
    <property type="term" value="P:tyrosine biosynthetic process"/>
    <property type="evidence" value="ECO:0007669"/>
    <property type="project" value="InterPro"/>
</dbReference>
<dbReference type="GO" id="GO:0008977">
    <property type="term" value="F:prephenate dehydrogenase (NAD+) activity"/>
    <property type="evidence" value="ECO:0007669"/>
    <property type="project" value="InterPro"/>
</dbReference>
<feature type="domain" description="Prephenate/arogenate dehydrogenase" evidence="3">
    <location>
        <begin position="1"/>
        <end position="283"/>
    </location>
</feature>
<dbReference type="STRING" id="1678840.ATC1_11196"/>
<evidence type="ECO:0000259" key="3">
    <source>
        <dbReference type="PROSITE" id="PS51176"/>
    </source>
</evidence>
<dbReference type="GO" id="GO:0004665">
    <property type="term" value="F:prephenate dehydrogenase (NADP+) activity"/>
    <property type="evidence" value="ECO:0007669"/>
    <property type="project" value="InterPro"/>
</dbReference>
<dbReference type="AlphaFoldDB" id="A0A0K8P9T9"/>
<dbReference type="Pfam" id="PF20463">
    <property type="entry name" value="PDH_C"/>
    <property type="match status" value="1"/>
</dbReference>
<dbReference type="PATRIC" id="fig|1678840.3.peg.231"/>
<evidence type="ECO:0000313" key="4">
    <source>
        <dbReference type="EMBL" id="GAP39269.1"/>
    </source>
</evidence>
<name>A0A0K8P9T9_9CHLR</name>
<dbReference type="GO" id="GO:0070403">
    <property type="term" value="F:NAD+ binding"/>
    <property type="evidence" value="ECO:0007669"/>
    <property type="project" value="InterPro"/>
</dbReference>
<sequence length="283" mass="31545">MKIGVVGLGLIGGSMAKAIKMHTEHTVLGMDIIESVVCKARLLEAIDEELTVDTLKDCDIVFLAMYPGDTIAFARKNAAYFKRDGIVLDLCGVKEAVCPILLKIAQENHFIYIGAHPMAGREFSGFSHSMGSLFENASMILVPFHGTRIETVQSVKELCRQIGFGYIQISTPEEHDRMIAFTSQLAHVVSSSYIKSPTALEHIGFSAGSFRDMTRVAKLNETMWTELFLDNPKHLCNEIELLIQHLEEYAEAIRTGNHEKLFQLLKEGRERKAVVDGETAEEK</sequence>
<keyword evidence="2" id="KW-0560">Oxidoreductase</keyword>
<dbReference type="EMBL" id="DF968179">
    <property type="protein sequence ID" value="GAP39269.1"/>
    <property type="molecule type" value="Genomic_DNA"/>
</dbReference>
<evidence type="ECO:0000256" key="2">
    <source>
        <dbReference type="ARBA" id="ARBA00023002"/>
    </source>
</evidence>
<dbReference type="PROSITE" id="PS51176">
    <property type="entry name" value="PDH_ADH"/>
    <property type="match status" value="1"/>
</dbReference>
<dbReference type="Pfam" id="PF02153">
    <property type="entry name" value="PDH_N"/>
    <property type="match status" value="1"/>
</dbReference>
<evidence type="ECO:0000313" key="5">
    <source>
        <dbReference type="Proteomes" id="UP000053370"/>
    </source>
</evidence>
<dbReference type="Proteomes" id="UP000053370">
    <property type="component" value="Unassembled WGS sequence"/>
</dbReference>
<dbReference type="SUPFAM" id="SSF48179">
    <property type="entry name" value="6-phosphogluconate dehydrogenase C-terminal domain-like"/>
    <property type="match status" value="1"/>
</dbReference>
<dbReference type="InterPro" id="IPR050812">
    <property type="entry name" value="Preph/Arog_dehydrog"/>
</dbReference>